<dbReference type="InterPro" id="IPR018663">
    <property type="entry name" value="DUF2101_membrane"/>
</dbReference>
<keyword evidence="4" id="KW-1185">Reference proteome</keyword>
<sequence>MNFDEIFYKVGEAAEKSVKWLEKCLKEIAKPKPSKNPPKFKILKKLIKRELTVHELLSLNLQLSFILYLVLSLLVVLFGNELYLTLTFVVYFLYLRYTILKNREFFIEVEPYRFFYYGLTTIGFLSFLGYLLVRRFAKNVYYFYAYLVLIFIVVLAFRHIYKSKFTRDWTYGVVEEVKGELVKIDVHDDIRANVKPGKYWVESAEEVEVGDIVKVLVEERIFRSSIPRRVLEVHKAKPSSSETSTQPKAESEESSSK</sequence>
<feature type="transmembrane region" description="Helical" evidence="2">
    <location>
        <begin position="139"/>
        <end position="157"/>
    </location>
</feature>
<feature type="transmembrane region" description="Helical" evidence="2">
    <location>
        <begin position="114"/>
        <end position="133"/>
    </location>
</feature>
<feature type="compositionally biased region" description="Polar residues" evidence="1">
    <location>
        <begin position="238"/>
        <end position="248"/>
    </location>
</feature>
<keyword evidence="2" id="KW-0812">Transmembrane</keyword>
<keyword evidence="2" id="KW-0472">Membrane</keyword>
<proteinExistence type="predicted"/>
<gene>
    <name evidence="3" type="ORF">NF865_01830</name>
</gene>
<reference evidence="3" key="1">
    <citation type="journal article" date="1998" name="Int. J. Syst. Bacteriol. 48 Pt">
        <title>Thermococcus guaymasensis sp. nov. and Thermococcus aggregans sp. nov., two novel thermophilic archaea isolated from the Guaymas Basin hydrothermal vent site.</title>
        <authorList>
            <person name="Canganella F."/>
            <person name="Jones W.J."/>
            <person name="Gambacorta A."/>
            <person name="Antranikian G."/>
        </authorList>
    </citation>
    <scope>NUCLEOTIDE SEQUENCE</scope>
    <source>
        <strain evidence="3">TY</strain>
    </source>
</reference>
<feature type="region of interest" description="Disordered" evidence="1">
    <location>
        <begin position="232"/>
        <end position="257"/>
    </location>
</feature>
<dbReference type="Pfam" id="PF09874">
    <property type="entry name" value="DUF2101"/>
    <property type="match status" value="1"/>
</dbReference>
<evidence type="ECO:0000313" key="3">
    <source>
        <dbReference type="EMBL" id="USS40984.1"/>
    </source>
</evidence>
<dbReference type="KEGG" id="tagg:NF865_01830"/>
<dbReference type="EMBL" id="CP099582">
    <property type="protein sequence ID" value="USS40984.1"/>
    <property type="molecule type" value="Genomic_DNA"/>
</dbReference>
<dbReference type="AlphaFoldDB" id="A0A9E7MY91"/>
<keyword evidence="2" id="KW-1133">Transmembrane helix</keyword>
<evidence type="ECO:0000313" key="4">
    <source>
        <dbReference type="Proteomes" id="UP001055732"/>
    </source>
</evidence>
<dbReference type="Proteomes" id="UP001055732">
    <property type="component" value="Chromosome"/>
</dbReference>
<evidence type="ECO:0000256" key="1">
    <source>
        <dbReference type="SAM" id="MobiDB-lite"/>
    </source>
</evidence>
<evidence type="ECO:0000256" key="2">
    <source>
        <dbReference type="SAM" id="Phobius"/>
    </source>
</evidence>
<reference evidence="3" key="2">
    <citation type="submission" date="2022-06" db="EMBL/GenBank/DDBJ databases">
        <authorList>
            <person name="Park Y.-J."/>
        </authorList>
    </citation>
    <scope>NUCLEOTIDE SEQUENCE</scope>
    <source>
        <strain evidence="3">TY</strain>
    </source>
</reference>
<name>A0A9E7MY91_THEAG</name>
<accession>A0A9E7MY91</accession>
<dbReference type="RefSeq" id="WP_253304925.1">
    <property type="nucleotide sequence ID" value="NZ_CP099582.1"/>
</dbReference>
<feature type="transmembrane region" description="Helical" evidence="2">
    <location>
        <begin position="65"/>
        <end position="94"/>
    </location>
</feature>
<organism evidence="3 4">
    <name type="scientific">Thermococcus aggregans</name>
    <dbReference type="NCBI Taxonomy" id="110163"/>
    <lineage>
        <taxon>Archaea</taxon>
        <taxon>Methanobacteriati</taxon>
        <taxon>Methanobacteriota</taxon>
        <taxon>Thermococci</taxon>
        <taxon>Thermococcales</taxon>
        <taxon>Thermococcaceae</taxon>
        <taxon>Thermococcus</taxon>
    </lineage>
</organism>
<protein>
    <submittedName>
        <fullName evidence="3">DUF2101 family protein</fullName>
    </submittedName>
</protein>